<proteinExistence type="predicted"/>
<gene>
    <name evidence="1" type="ORF">NVIE_025010</name>
</gene>
<dbReference type="HOGENOM" id="CLU_182705_1_0_2"/>
<evidence type="ECO:0000313" key="2">
    <source>
        <dbReference type="Proteomes" id="UP000027093"/>
    </source>
</evidence>
<dbReference type="EMBL" id="CP007536">
    <property type="protein sequence ID" value="AIC16768.1"/>
    <property type="molecule type" value="Genomic_DNA"/>
</dbReference>
<dbReference type="STRING" id="926571.NVIE_025010"/>
<evidence type="ECO:0000313" key="1">
    <source>
        <dbReference type="EMBL" id="AIC16768.1"/>
    </source>
</evidence>
<sequence>MAWWRGLPLLAMSCRNICVRHRATRPTDGIRYAAGQKRCRICDIFITWMGPNRPCCNYRLRTRSRLMKYKIKTVRVAYVDMRSSN</sequence>
<dbReference type="KEGG" id="nvn:NVIE_025010"/>
<dbReference type="AlphaFoldDB" id="A0A060HMP6"/>
<organism evidence="1 2">
    <name type="scientific">Nitrososphaera viennensis EN76</name>
    <dbReference type="NCBI Taxonomy" id="926571"/>
    <lineage>
        <taxon>Archaea</taxon>
        <taxon>Nitrososphaerota</taxon>
        <taxon>Nitrososphaeria</taxon>
        <taxon>Nitrososphaerales</taxon>
        <taxon>Nitrososphaeraceae</taxon>
        <taxon>Nitrososphaera</taxon>
    </lineage>
</organism>
<dbReference type="Proteomes" id="UP000027093">
    <property type="component" value="Chromosome"/>
</dbReference>
<protein>
    <submittedName>
        <fullName evidence="1">Uncharacterized protein</fullName>
    </submittedName>
</protein>
<reference evidence="1 2" key="1">
    <citation type="journal article" date="2014" name="Int. J. Syst. Evol. Microbiol.">
        <title>Nitrososphaera viennensis gen. nov., sp. nov., an aerobic and mesophilic, ammonia-oxidizing archaeon from soil and a member of the archaeal phylum Thaumarchaeota.</title>
        <authorList>
            <person name="Stieglmeier M."/>
            <person name="Klingl A."/>
            <person name="Alves R.J."/>
            <person name="Rittmann S.K."/>
            <person name="Melcher M."/>
            <person name="Leisch N."/>
            <person name="Schleper C."/>
        </authorList>
    </citation>
    <scope>NUCLEOTIDE SEQUENCE [LARGE SCALE GENOMIC DNA]</scope>
    <source>
        <strain evidence="1">EN76</strain>
    </source>
</reference>
<name>A0A060HMP6_9ARCH</name>
<keyword evidence="2" id="KW-1185">Reference proteome</keyword>
<accession>A0A060HMP6</accession>